<proteinExistence type="predicted"/>
<protein>
    <submittedName>
        <fullName evidence="1">(4Fe-4S)-binding protein</fullName>
    </submittedName>
</protein>
<gene>
    <name evidence="1" type="ORF">CH333_07675</name>
</gene>
<sequence>GIHDMERVIDVARHFGVKTVCIINKYDINLENSKSIEDWCNKNEIPVLGKIPFDNSVSESIVKGVPIVEYTNSEVTWVIKKIWREILKIKEG</sequence>
<evidence type="ECO:0000313" key="1">
    <source>
        <dbReference type="EMBL" id="OYD14608.1"/>
    </source>
</evidence>
<dbReference type="Gene3D" id="3.40.50.300">
    <property type="entry name" value="P-loop containing nucleotide triphosphate hydrolases"/>
    <property type="match status" value="1"/>
</dbReference>
<name>A0A235BQK2_UNCW3</name>
<comment type="caution">
    <text evidence="1">The sequence shown here is derived from an EMBL/GenBank/DDBJ whole genome shotgun (WGS) entry which is preliminary data.</text>
</comment>
<dbReference type="AlphaFoldDB" id="A0A235BQK2"/>
<dbReference type="Proteomes" id="UP000215215">
    <property type="component" value="Unassembled WGS sequence"/>
</dbReference>
<evidence type="ECO:0000313" key="2">
    <source>
        <dbReference type="Proteomes" id="UP000215215"/>
    </source>
</evidence>
<dbReference type="PANTHER" id="PTHR43534">
    <property type="entry name" value="MIND SUPERFAMILY P-LOOP ATPASE CONTAINING AN INSERTED FERREDOXIN DOMAIN"/>
    <property type="match status" value="1"/>
</dbReference>
<accession>A0A235BQK2</accession>
<dbReference type="InterPro" id="IPR027417">
    <property type="entry name" value="P-loop_NTPase"/>
</dbReference>
<dbReference type="SUPFAM" id="SSF52540">
    <property type="entry name" value="P-loop containing nucleoside triphosphate hydrolases"/>
    <property type="match status" value="1"/>
</dbReference>
<feature type="non-terminal residue" evidence="1">
    <location>
        <position position="1"/>
    </location>
</feature>
<dbReference type="PANTHER" id="PTHR43534:SF1">
    <property type="entry name" value="4FE-4S CLUSTER CONTAINING PARA FAMILY ATPASE PROTEIN"/>
    <property type="match status" value="1"/>
</dbReference>
<organism evidence="1 2">
    <name type="scientific">candidate division WOR-3 bacterium JGI_Cruoil_03_44_89</name>
    <dbReference type="NCBI Taxonomy" id="1973748"/>
    <lineage>
        <taxon>Bacteria</taxon>
        <taxon>Bacteria division WOR-3</taxon>
    </lineage>
</organism>
<dbReference type="EMBL" id="NOZQ01000171">
    <property type="protein sequence ID" value="OYD14608.1"/>
    <property type="molecule type" value="Genomic_DNA"/>
</dbReference>
<reference evidence="1 2" key="1">
    <citation type="submission" date="2017-07" db="EMBL/GenBank/DDBJ databases">
        <title>Recovery of genomes from metagenomes via a dereplication, aggregation, and scoring strategy.</title>
        <authorList>
            <person name="Sieber C.M."/>
            <person name="Probst A.J."/>
            <person name="Sharrar A."/>
            <person name="Thomas B.C."/>
            <person name="Hess M."/>
            <person name="Tringe S.G."/>
            <person name="Banfield J.F."/>
        </authorList>
    </citation>
    <scope>NUCLEOTIDE SEQUENCE [LARGE SCALE GENOMIC DNA]</scope>
    <source>
        <strain evidence="1">JGI_Cruoil_03_44_89</strain>
    </source>
</reference>